<evidence type="ECO:0008006" key="3">
    <source>
        <dbReference type="Google" id="ProtNLM"/>
    </source>
</evidence>
<protein>
    <recommendedName>
        <fullName evidence="3">Protein yippee-like</fullName>
    </recommendedName>
</protein>
<gene>
    <name evidence="1" type="ORF">V6N12_051360</name>
</gene>
<sequence>MATPPIPNTVRYEMNAENQFMLCRSCRNHLGALGSNCYGQVSSLSLFSFTIRTSILDSVLELAFDGLVCLTADNVRTDETPTSLYDMPAVNVYCNGCNTRVGGRIGPDAVLGWNPRVA</sequence>
<evidence type="ECO:0000313" key="1">
    <source>
        <dbReference type="EMBL" id="KAK8601530.1"/>
    </source>
</evidence>
<comment type="caution">
    <text evidence="1">The sequence shown here is derived from an EMBL/GenBank/DDBJ whole genome shotgun (WGS) entry which is preliminary data.</text>
</comment>
<keyword evidence="2" id="KW-1185">Reference proteome</keyword>
<reference evidence="1 2" key="1">
    <citation type="journal article" date="2024" name="G3 (Bethesda)">
        <title>Genome assembly of Hibiscus sabdariffa L. provides insights into metabolisms of medicinal natural products.</title>
        <authorList>
            <person name="Kim T."/>
        </authorList>
    </citation>
    <scope>NUCLEOTIDE SEQUENCE [LARGE SCALE GENOMIC DNA]</scope>
    <source>
        <strain evidence="1">TK-2024</strain>
        <tissue evidence="1">Old leaves</tissue>
    </source>
</reference>
<accession>A0ABR2GFP9</accession>
<dbReference type="Proteomes" id="UP001472677">
    <property type="component" value="Unassembled WGS sequence"/>
</dbReference>
<organism evidence="1 2">
    <name type="scientific">Hibiscus sabdariffa</name>
    <name type="common">roselle</name>
    <dbReference type="NCBI Taxonomy" id="183260"/>
    <lineage>
        <taxon>Eukaryota</taxon>
        <taxon>Viridiplantae</taxon>
        <taxon>Streptophyta</taxon>
        <taxon>Embryophyta</taxon>
        <taxon>Tracheophyta</taxon>
        <taxon>Spermatophyta</taxon>
        <taxon>Magnoliopsida</taxon>
        <taxon>eudicotyledons</taxon>
        <taxon>Gunneridae</taxon>
        <taxon>Pentapetalae</taxon>
        <taxon>rosids</taxon>
        <taxon>malvids</taxon>
        <taxon>Malvales</taxon>
        <taxon>Malvaceae</taxon>
        <taxon>Malvoideae</taxon>
        <taxon>Hibiscus</taxon>
    </lineage>
</organism>
<dbReference type="EMBL" id="JBBPBM010000001">
    <property type="protein sequence ID" value="KAK8601530.1"/>
    <property type="molecule type" value="Genomic_DNA"/>
</dbReference>
<proteinExistence type="predicted"/>
<name>A0ABR2GFP9_9ROSI</name>
<evidence type="ECO:0000313" key="2">
    <source>
        <dbReference type="Proteomes" id="UP001472677"/>
    </source>
</evidence>